<accession>A0A221SX08</accession>
<protein>
    <submittedName>
        <fullName evidence="3">Iron transporter</fullName>
    </submittedName>
</protein>
<evidence type="ECO:0000259" key="2">
    <source>
        <dbReference type="SMART" id="SM00899"/>
    </source>
</evidence>
<evidence type="ECO:0000313" key="3">
    <source>
        <dbReference type="EMBL" id="ASN81168.1"/>
    </source>
</evidence>
<dbReference type="KEGG" id="dfc:DFI_09250"/>
<evidence type="ECO:0000313" key="4">
    <source>
        <dbReference type="Proteomes" id="UP000259030"/>
    </source>
</evidence>
<reference evidence="3 4" key="1">
    <citation type="submission" date="2017-05" db="EMBL/GenBank/DDBJ databases">
        <title>The complete genome sequence of Deinococcus ficus isolated from the rhizosphere of the Ficus religiosa L. in Taiwan.</title>
        <authorList>
            <person name="Wu K.-M."/>
            <person name="Liao T.-L."/>
            <person name="Liu Y.-M."/>
            <person name="Young C.-C."/>
            <person name="Tsai S.-F."/>
        </authorList>
    </citation>
    <scope>NUCLEOTIDE SEQUENCE [LARGE SCALE GENOMIC DNA]</scope>
    <source>
        <strain evidence="3 4">CC-FR2-10</strain>
    </source>
</reference>
<name>A0A221SX08_9DEIO</name>
<dbReference type="OrthoDB" id="9811076at2"/>
<evidence type="ECO:0000256" key="1">
    <source>
        <dbReference type="ARBA" id="ARBA00023004"/>
    </source>
</evidence>
<dbReference type="GO" id="GO:0046914">
    <property type="term" value="F:transition metal ion binding"/>
    <property type="evidence" value="ECO:0007669"/>
    <property type="project" value="InterPro"/>
</dbReference>
<dbReference type="PANTHER" id="PTHR42954:SF2">
    <property type="entry name" value="FE(2+) TRANSPORT PROTEIN A"/>
    <property type="match status" value="1"/>
</dbReference>
<dbReference type="PANTHER" id="PTHR42954">
    <property type="entry name" value="FE(2+) TRANSPORT PROTEIN A"/>
    <property type="match status" value="1"/>
</dbReference>
<organism evidence="3 4">
    <name type="scientific">Deinococcus ficus</name>
    <dbReference type="NCBI Taxonomy" id="317577"/>
    <lineage>
        <taxon>Bacteria</taxon>
        <taxon>Thermotogati</taxon>
        <taxon>Deinococcota</taxon>
        <taxon>Deinococci</taxon>
        <taxon>Deinococcales</taxon>
        <taxon>Deinococcaceae</taxon>
        <taxon>Deinococcus</taxon>
    </lineage>
</organism>
<dbReference type="AlphaFoldDB" id="A0A221SX08"/>
<dbReference type="InterPro" id="IPR008988">
    <property type="entry name" value="Transcriptional_repressor_C"/>
</dbReference>
<feature type="domain" description="Ferrous iron transporter FeoA-like" evidence="2">
    <location>
        <begin position="4"/>
        <end position="76"/>
    </location>
</feature>
<dbReference type="Pfam" id="PF04023">
    <property type="entry name" value="FeoA"/>
    <property type="match status" value="1"/>
</dbReference>
<keyword evidence="4" id="KW-1185">Reference proteome</keyword>
<dbReference type="SMART" id="SM00899">
    <property type="entry name" value="FeoA"/>
    <property type="match status" value="1"/>
</dbReference>
<proteinExistence type="predicted"/>
<dbReference type="InterPro" id="IPR007167">
    <property type="entry name" value="Fe-transptr_FeoA-like"/>
</dbReference>
<dbReference type="EMBL" id="CP021081">
    <property type="protein sequence ID" value="ASN81168.1"/>
    <property type="molecule type" value="Genomic_DNA"/>
</dbReference>
<dbReference type="InterPro" id="IPR038157">
    <property type="entry name" value="FeoA_core_dom"/>
</dbReference>
<dbReference type="Gene3D" id="2.30.30.90">
    <property type="match status" value="1"/>
</dbReference>
<keyword evidence="1" id="KW-0408">Iron</keyword>
<dbReference type="Proteomes" id="UP000259030">
    <property type="component" value="Chromosome"/>
</dbReference>
<sequence length="87" mass="9410">MPAFPLTLLQPGETAHIVALDPTHPLRRRLLELGFVRGARVDAVRRAPMGDPVQLHLNGTHLALRAADLHGIQVVRPAAERAGETDA</sequence>
<gene>
    <name evidence="3" type="ORF">DFI_09250</name>
</gene>
<dbReference type="InterPro" id="IPR052713">
    <property type="entry name" value="FeoA"/>
</dbReference>
<dbReference type="SUPFAM" id="SSF50037">
    <property type="entry name" value="C-terminal domain of transcriptional repressors"/>
    <property type="match status" value="1"/>
</dbReference>
<dbReference type="STRING" id="317577.GCA_000419625_02065"/>
<dbReference type="RefSeq" id="WP_022801586.1">
    <property type="nucleotide sequence ID" value="NZ_ATTJ01000001.1"/>
</dbReference>